<protein>
    <submittedName>
        <fullName evidence="10">Cytochrome c oxidase subunit 3</fullName>
    </submittedName>
</protein>
<dbReference type="PROSITE" id="PS50253">
    <property type="entry name" value="COX3"/>
    <property type="match status" value="1"/>
</dbReference>
<evidence type="ECO:0000256" key="4">
    <source>
        <dbReference type="ARBA" id="ARBA00022692"/>
    </source>
</evidence>
<dbReference type="EMBL" id="CP089982">
    <property type="protein sequence ID" value="WXA95390.1"/>
    <property type="molecule type" value="Genomic_DNA"/>
</dbReference>
<proteinExistence type="inferred from homology"/>
<sequence>MSARTIDASNLPMHAFGASSPIWWGTVLFIAIESMGFALMLATYLYVRGNFDEWPPSAPFRTGPGALEVGVLLASLVPMALCWRAVRTERLLATRRWLVLATALSMAALAVRAWEIHALPFTWSENAYASVVWTTVGLHTLEIVVGAAENLFLCAVVFRRIMERKAFEDIEASCVFWFFGVLVWLPFAGLFYLDGAIR</sequence>
<reference evidence="10 11" key="1">
    <citation type="submission" date="2021-12" db="EMBL/GenBank/DDBJ databases">
        <title>Discovery of the Pendulisporaceae a myxobacterial family with distinct sporulation behavior and unique specialized metabolism.</title>
        <authorList>
            <person name="Garcia R."/>
            <person name="Popoff A."/>
            <person name="Bader C.D."/>
            <person name="Loehr J."/>
            <person name="Walesch S."/>
            <person name="Walt C."/>
            <person name="Boldt J."/>
            <person name="Bunk B."/>
            <person name="Haeckl F.J.F.P.J."/>
            <person name="Gunesch A.P."/>
            <person name="Birkelbach J."/>
            <person name="Nuebel U."/>
            <person name="Pietschmann T."/>
            <person name="Bach T."/>
            <person name="Mueller R."/>
        </authorList>
    </citation>
    <scope>NUCLEOTIDE SEQUENCE [LARGE SCALE GENOMIC DNA]</scope>
    <source>
        <strain evidence="10 11">MSr12523</strain>
    </source>
</reference>
<accession>A0ABZ2KE74</accession>
<dbReference type="InterPro" id="IPR035973">
    <property type="entry name" value="Cyt_c_oxidase_su3-like_sf"/>
</dbReference>
<evidence type="ECO:0000256" key="3">
    <source>
        <dbReference type="ARBA" id="ARBA00022475"/>
    </source>
</evidence>
<dbReference type="Pfam" id="PF00510">
    <property type="entry name" value="COX3"/>
    <property type="match status" value="1"/>
</dbReference>
<dbReference type="InterPro" id="IPR024791">
    <property type="entry name" value="Cyt_c/ubiquinol_Oxase_su3"/>
</dbReference>
<comment type="subcellular location">
    <subcellularLocation>
        <location evidence="1 7">Cell membrane</location>
        <topology evidence="1 7">Multi-pass membrane protein</topology>
    </subcellularLocation>
</comment>
<feature type="transmembrane region" description="Helical" evidence="8">
    <location>
        <begin position="21"/>
        <end position="46"/>
    </location>
</feature>
<name>A0ABZ2KE74_9BACT</name>
<dbReference type="Proteomes" id="UP001379533">
    <property type="component" value="Chromosome"/>
</dbReference>
<dbReference type="InterPro" id="IPR013833">
    <property type="entry name" value="Cyt_c_oxidase_su3_a-hlx"/>
</dbReference>
<dbReference type="CDD" id="cd00386">
    <property type="entry name" value="Heme_Cu_Oxidase_III_like"/>
    <property type="match status" value="1"/>
</dbReference>
<dbReference type="PANTHER" id="PTHR11403:SF2">
    <property type="entry name" value="CYTOCHROME BO(3) UBIQUINOL OXIDASE SUBUNIT 3"/>
    <property type="match status" value="1"/>
</dbReference>
<feature type="domain" description="Heme-copper oxidase subunit III family profile" evidence="9">
    <location>
        <begin position="1"/>
        <end position="196"/>
    </location>
</feature>
<keyword evidence="11" id="KW-1185">Reference proteome</keyword>
<keyword evidence="6 8" id="KW-0472">Membrane</keyword>
<evidence type="ECO:0000259" key="9">
    <source>
        <dbReference type="PROSITE" id="PS50253"/>
    </source>
</evidence>
<evidence type="ECO:0000313" key="10">
    <source>
        <dbReference type="EMBL" id="WXA95390.1"/>
    </source>
</evidence>
<keyword evidence="4 7" id="KW-0812">Transmembrane</keyword>
<dbReference type="InterPro" id="IPR000298">
    <property type="entry name" value="Cyt_c_oxidase-like_su3"/>
</dbReference>
<keyword evidence="3" id="KW-1003">Cell membrane</keyword>
<feature type="transmembrane region" description="Helical" evidence="8">
    <location>
        <begin position="98"/>
        <end position="116"/>
    </location>
</feature>
<evidence type="ECO:0000256" key="5">
    <source>
        <dbReference type="ARBA" id="ARBA00022989"/>
    </source>
</evidence>
<organism evidence="10 11">
    <name type="scientific">Pendulispora brunnea</name>
    <dbReference type="NCBI Taxonomy" id="2905690"/>
    <lineage>
        <taxon>Bacteria</taxon>
        <taxon>Pseudomonadati</taxon>
        <taxon>Myxococcota</taxon>
        <taxon>Myxococcia</taxon>
        <taxon>Myxococcales</taxon>
        <taxon>Sorangiineae</taxon>
        <taxon>Pendulisporaceae</taxon>
        <taxon>Pendulispora</taxon>
    </lineage>
</organism>
<dbReference type="SUPFAM" id="SSF81452">
    <property type="entry name" value="Cytochrome c oxidase subunit III-like"/>
    <property type="match status" value="1"/>
</dbReference>
<feature type="transmembrane region" description="Helical" evidence="8">
    <location>
        <begin position="66"/>
        <end position="86"/>
    </location>
</feature>
<feature type="transmembrane region" description="Helical" evidence="8">
    <location>
        <begin position="136"/>
        <end position="158"/>
    </location>
</feature>
<dbReference type="RefSeq" id="WP_394845997.1">
    <property type="nucleotide sequence ID" value="NZ_CP089982.1"/>
</dbReference>
<feature type="transmembrane region" description="Helical" evidence="8">
    <location>
        <begin position="170"/>
        <end position="193"/>
    </location>
</feature>
<evidence type="ECO:0000256" key="1">
    <source>
        <dbReference type="ARBA" id="ARBA00004651"/>
    </source>
</evidence>
<dbReference type="PANTHER" id="PTHR11403">
    <property type="entry name" value="CYTOCHROME C OXIDASE SUBUNIT III"/>
    <property type="match status" value="1"/>
</dbReference>
<evidence type="ECO:0000313" key="11">
    <source>
        <dbReference type="Proteomes" id="UP001379533"/>
    </source>
</evidence>
<evidence type="ECO:0000256" key="8">
    <source>
        <dbReference type="SAM" id="Phobius"/>
    </source>
</evidence>
<gene>
    <name evidence="10" type="ORF">LZC95_00860</name>
</gene>
<comment type="similarity">
    <text evidence="2 7">Belongs to the cytochrome c oxidase subunit 3 family.</text>
</comment>
<evidence type="ECO:0000256" key="7">
    <source>
        <dbReference type="RuleBase" id="RU003376"/>
    </source>
</evidence>
<evidence type="ECO:0000256" key="2">
    <source>
        <dbReference type="ARBA" id="ARBA00010581"/>
    </source>
</evidence>
<keyword evidence="5 8" id="KW-1133">Transmembrane helix</keyword>
<evidence type="ECO:0000256" key="6">
    <source>
        <dbReference type="ARBA" id="ARBA00023136"/>
    </source>
</evidence>
<dbReference type="Gene3D" id="1.20.120.80">
    <property type="entry name" value="Cytochrome c oxidase, subunit III, four-helix bundle"/>
    <property type="match status" value="1"/>
</dbReference>